<keyword evidence="2" id="KW-1185">Reference proteome</keyword>
<protein>
    <submittedName>
        <fullName evidence="1">Uncharacterized protein</fullName>
    </submittedName>
</protein>
<accession>A0A2W7BUX4</accession>
<dbReference type="Proteomes" id="UP000248616">
    <property type="component" value="Unassembled WGS sequence"/>
</dbReference>
<gene>
    <name evidence="1" type="ORF">B5V02_31785</name>
</gene>
<dbReference type="OrthoDB" id="9824984at2"/>
<evidence type="ECO:0000313" key="1">
    <source>
        <dbReference type="EMBL" id="PZV34690.1"/>
    </source>
</evidence>
<comment type="caution">
    <text evidence="1">The sequence shown here is derived from an EMBL/GenBank/DDBJ whole genome shotgun (WGS) entry which is preliminary data.</text>
</comment>
<sequence>MHDSDLIRKLVTDNPPEKVRNLSERLASDPSLLEKFVDKPSAVLKDHGLAVSGDIKLGDREKAMIRMFSDPRVIELYNNGKIDDLRAHITDKYKEIVITNPGDTHAVAVADFDVAIEVEVVAVAVAVAAIVVAGAADRFSKLATIEAEAGILSAKVAALEARVNLVDKLDAKVTRLEQRIR</sequence>
<evidence type="ECO:0000313" key="2">
    <source>
        <dbReference type="Proteomes" id="UP000248616"/>
    </source>
</evidence>
<dbReference type="EMBL" id="MZXV01000070">
    <property type="protein sequence ID" value="PZV34690.1"/>
    <property type="molecule type" value="Genomic_DNA"/>
</dbReference>
<reference evidence="2" key="1">
    <citation type="submission" date="2017-03" db="EMBL/GenBank/DDBJ databases">
        <authorList>
            <person name="Safronova V.I."/>
            <person name="Sazanova A.L."/>
            <person name="Chirak E.R."/>
        </authorList>
    </citation>
    <scope>NUCLEOTIDE SEQUENCE [LARGE SCALE GENOMIC DNA]</scope>
    <source>
        <strain evidence="2">Ach-343</strain>
    </source>
</reference>
<dbReference type="AlphaFoldDB" id="A0A2W7BUX4"/>
<dbReference type="RefSeq" id="WP_111548006.1">
    <property type="nucleotide sequence ID" value="NZ_JBHLYT010000053.1"/>
</dbReference>
<organism evidence="1 2">
    <name type="scientific">Mesorhizobium kowhaii</name>
    <dbReference type="NCBI Taxonomy" id="1300272"/>
    <lineage>
        <taxon>Bacteria</taxon>
        <taxon>Pseudomonadati</taxon>
        <taxon>Pseudomonadota</taxon>
        <taxon>Alphaproteobacteria</taxon>
        <taxon>Hyphomicrobiales</taxon>
        <taxon>Phyllobacteriaceae</taxon>
        <taxon>Mesorhizobium</taxon>
    </lineage>
</organism>
<name>A0A2W7BUX4_9HYPH</name>
<proteinExistence type="predicted"/>